<evidence type="ECO:0000256" key="4">
    <source>
        <dbReference type="ARBA" id="ARBA00022694"/>
    </source>
</evidence>
<evidence type="ECO:0000256" key="2">
    <source>
        <dbReference type="ARBA" id="ARBA00005642"/>
    </source>
</evidence>
<evidence type="ECO:0000256" key="3">
    <source>
        <dbReference type="ARBA" id="ARBA00012787"/>
    </source>
</evidence>
<evidence type="ECO:0000259" key="6">
    <source>
        <dbReference type="Pfam" id="PF01509"/>
    </source>
</evidence>
<dbReference type="InterPro" id="IPR020103">
    <property type="entry name" value="PsdUridine_synth_cat_dom_sf"/>
</dbReference>
<sequence length="69" mass="7530">MMRIKRGRAVSGVLVLNKDQGMTSNFALQKVKRIFNARKAGHTGSLDPLATGVLPICFGEATKFSSFFL</sequence>
<comment type="catalytic activity">
    <reaction evidence="1">
        <text>uridine(55) in tRNA = pseudouridine(55) in tRNA</text>
        <dbReference type="Rhea" id="RHEA:42532"/>
        <dbReference type="Rhea" id="RHEA-COMP:10101"/>
        <dbReference type="Rhea" id="RHEA-COMP:10102"/>
        <dbReference type="ChEBI" id="CHEBI:65314"/>
        <dbReference type="ChEBI" id="CHEBI:65315"/>
        <dbReference type="EC" id="5.4.99.25"/>
    </reaction>
</comment>
<dbReference type="GO" id="GO:0003723">
    <property type="term" value="F:RNA binding"/>
    <property type="evidence" value="ECO:0007669"/>
    <property type="project" value="InterPro"/>
</dbReference>
<dbReference type="Gene3D" id="3.30.2350.10">
    <property type="entry name" value="Pseudouridine synthase"/>
    <property type="match status" value="1"/>
</dbReference>
<dbReference type="PANTHER" id="PTHR13767">
    <property type="entry name" value="TRNA-PSEUDOURIDINE SYNTHASE"/>
    <property type="match status" value="1"/>
</dbReference>
<dbReference type="PANTHER" id="PTHR13767:SF2">
    <property type="entry name" value="PSEUDOURIDYLATE SYNTHASE TRUB1"/>
    <property type="match status" value="1"/>
</dbReference>
<dbReference type="InterPro" id="IPR002501">
    <property type="entry name" value="PsdUridine_synth_N"/>
</dbReference>
<feature type="non-terminal residue" evidence="7">
    <location>
        <position position="69"/>
    </location>
</feature>
<evidence type="ECO:0000313" key="7">
    <source>
        <dbReference type="EMBL" id="RZO01890.1"/>
    </source>
</evidence>
<dbReference type="SUPFAM" id="SSF55120">
    <property type="entry name" value="Pseudouridine synthase"/>
    <property type="match status" value="1"/>
</dbReference>
<name>A0A520LJF8_9GAMM</name>
<dbReference type="InterPro" id="IPR014780">
    <property type="entry name" value="tRNA_psdUridine_synth_TruB"/>
</dbReference>
<organism evidence="7 8">
    <name type="scientific">SAR92 clade bacterium</name>
    <dbReference type="NCBI Taxonomy" id="2315479"/>
    <lineage>
        <taxon>Bacteria</taxon>
        <taxon>Pseudomonadati</taxon>
        <taxon>Pseudomonadota</taxon>
        <taxon>Gammaproteobacteria</taxon>
        <taxon>Cellvibrionales</taxon>
        <taxon>Porticoccaceae</taxon>
        <taxon>SAR92 clade</taxon>
    </lineage>
</organism>
<dbReference type="GO" id="GO:0006400">
    <property type="term" value="P:tRNA modification"/>
    <property type="evidence" value="ECO:0007669"/>
    <property type="project" value="TreeGrafter"/>
</dbReference>
<dbReference type="AlphaFoldDB" id="A0A520LJF8"/>
<comment type="caution">
    <text evidence="7">The sequence shown here is derived from an EMBL/GenBank/DDBJ whole genome shotgun (WGS) entry which is preliminary data.</text>
</comment>
<evidence type="ECO:0000256" key="1">
    <source>
        <dbReference type="ARBA" id="ARBA00000385"/>
    </source>
</evidence>
<dbReference type="GO" id="GO:1990481">
    <property type="term" value="P:mRNA pseudouridine synthesis"/>
    <property type="evidence" value="ECO:0007669"/>
    <property type="project" value="TreeGrafter"/>
</dbReference>
<dbReference type="Proteomes" id="UP000318148">
    <property type="component" value="Unassembled WGS sequence"/>
</dbReference>
<dbReference type="EMBL" id="SHBO01000082">
    <property type="protein sequence ID" value="RZO01890.1"/>
    <property type="molecule type" value="Genomic_DNA"/>
</dbReference>
<accession>A0A520LJF8</accession>
<comment type="similarity">
    <text evidence="2">Belongs to the pseudouridine synthase TruB family. Type 1 subfamily.</text>
</comment>
<protein>
    <recommendedName>
        <fullName evidence="3">tRNA pseudouridine(55) synthase</fullName>
        <ecNumber evidence="3">5.4.99.25</ecNumber>
    </recommendedName>
</protein>
<gene>
    <name evidence="7" type="ORF">EVB02_04725</name>
</gene>
<reference evidence="7 8" key="1">
    <citation type="submission" date="2019-02" db="EMBL/GenBank/DDBJ databases">
        <title>Prokaryotic population dynamics and viral predation in marine succession experiment using metagenomics: the confinement effect.</title>
        <authorList>
            <person name="Haro-Moreno J.M."/>
            <person name="Rodriguez-Valera F."/>
            <person name="Lopez-Perez M."/>
        </authorList>
    </citation>
    <scope>NUCLEOTIDE SEQUENCE [LARGE SCALE GENOMIC DNA]</scope>
    <source>
        <strain evidence="7">MED-G169</strain>
    </source>
</reference>
<evidence type="ECO:0000256" key="5">
    <source>
        <dbReference type="ARBA" id="ARBA00023235"/>
    </source>
</evidence>
<dbReference type="GO" id="GO:0160148">
    <property type="term" value="F:tRNA pseudouridine(55) synthase activity"/>
    <property type="evidence" value="ECO:0007669"/>
    <property type="project" value="UniProtKB-EC"/>
</dbReference>
<dbReference type="EC" id="5.4.99.25" evidence="3"/>
<feature type="domain" description="Pseudouridine synthase II N-terminal" evidence="6">
    <location>
        <begin position="32"/>
        <end position="68"/>
    </location>
</feature>
<dbReference type="Pfam" id="PF01509">
    <property type="entry name" value="TruB_N"/>
    <property type="match status" value="1"/>
</dbReference>
<evidence type="ECO:0000313" key="8">
    <source>
        <dbReference type="Proteomes" id="UP000318148"/>
    </source>
</evidence>
<keyword evidence="5" id="KW-0413">Isomerase</keyword>
<keyword evidence="4" id="KW-0819">tRNA processing</keyword>
<proteinExistence type="inferred from homology"/>